<reference evidence="8" key="1">
    <citation type="submission" date="2018-06" db="EMBL/GenBank/DDBJ databases">
        <title>Genome assembly of Danube salmon.</title>
        <authorList>
            <person name="Macqueen D.J."/>
            <person name="Gundappa M.K."/>
        </authorList>
    </citation>
    <scope>NUCLEOTIDE SEQUENCE [LARGE SCALE GENOMIC DNA]</scope>
</reference>
<dbReference type="InterPro" id="IPR002126">
    <property type="entry name" value="Cadherin-like_dom"/>
</dbReference>
<dbReference type="InterPro" id="IPR015919">
    <property type="entry name" value="Cadherin-like_sf"/>
</dbReference>
<dbReference type="GeneTree" id="ENSGT00940000154981"/>
<evidence type="ECO:0000256" key="4">
    <source>
        <dbReference type="ARBA" id="ARBA00023136"/>
    </source>
</evidence>
<evidence type="ECO:0000313" key="8">
    <source>
        <dbReference type="Proteomes" id="UP000314982"/>
    </source>
</evidence>
<name>A0A4W5JVD3_9TELE</name>
<dbReference type="InterPro" id="IPR039808">
    <property type="entry name" value="Cadherin"/>
</dbReference>
<dbReference type="CDD" id="cd11304">
    <property type="entry name" value="Cadherin_repeat"/>
    <property type="match status" value="2"/>
</dbReference>
<dbReference type="GO" id="GO:0016477">
    <property type="term" value="P:cell migration"/>
    <property type="evidence" value="ECO:0007669"/>
    <property type="project" value="TreeGrafter"/>
</dbReference>
<evidence type="ECO:0000256" key="2">
    <source>
        <dbReference type="ARBA" id="ARBA00022737"/>
    </source>
</evidence>
<dbReference type="PANTHER" id="PTHR24027:SF438">
    <property type="entry name" value="CADHERIN 23"/>
    <property type="match status" value="1"/>
</dbReference>
<dbReference type="Proteomes" id="UP000314982">
    <property type="component" value="Unassembled WGS sequence"/>
</dbReference>
<proteinExistence type="predicted"/>
<sequence length="100" mass="10788">ATGVISVARDLDLSSVGYYIITVRVTDSGTPPLTATATARVSLTLSDSSQPKFSQREYQAEVMENSATGRYVTSVSALSRSALVYDITAGNHERRFAINR</sequence>
<evidence type="ECO:0000259" key="6">
    <source>
        <dbReference type="PROSITE" id="PS50268"/>
    </source>
</evidence>
<dbReference type="GO" id="GO:0007156">
    <property type="term" value="P:homophilic cell adhesion via plasma membrane adhesion molecules"/>
    <property type="evidence" value="ECO:0007669"/>
    <property type="project" value="InterPro"/>
</dbReference>
<feature type="domain" description="Cadherin" evidence="6">
    <location>
        <begin position="2"/>
        <end position="53"/>
    </location>
</feature>
<dbReference type="GO" id="GO:0016342">
    <property type="term" value="C:catenin complex"/>
    <property type="evidence" value="ECO:0007669"/>
    <property type="project" value="TreeGrafter"/>
</dbReference>
<keyword evidence="3 5" id="KW-0106">Calcium</keyword>
<protein>
    <recommendedName>
        <fullName evidence="6">Cadherin domain-containing protein</fullName>
    </recommendedName>
</protein>
<dbReference type="GO" id="GO:0005509">
    <property type="term" value="F:calcium ion binding"/>
    <property type="evidence" value="ECO:0007669"/>
    <property type="project" value="UniProtKB-UniRule"/>
</dbReference>
<evidence type="ECO:0000256" key="5">
    <source>
        <dbReference type="PROSITE-ProRule" id="PRU00043"/>
    </source>
</evidence>
<reference evidence="7" key="3">
    <citation type="submission" date="2025-09" db="UniProtKB">
        <authorList>
            <consortium name="Ensembl"/>
        </authorList>
    </citation>
    <scope>IDENTIFICATION</scope>
</reference>
<evidence type="ECO:0000256" key="3">
    <source>
        <dbReference type="ARBA" id="ARBA00022837"/>
    </source>
</evidence>
<dbReference type="AlphaFoldDB" id="A0A4W5JVD3"/>
<dbReference type="PROSITE" id="PS50268">
    <property type="entry name" value="CADHERIN_2"/>
    <property type="match status" value="1"/>
</dbReference>
<organism evidence="7 8">
    <name type="scientific">Hucho hucho</name>
    <name type="common">huchen</name>
    <dbReference type="NCBI Taxonomy" id="62062"/>
    <lineage>
        <taxon>Eukaryota</taxon>
        <taxon>Metazoa</taxon>
        <taxon>Chordata</taxon>
        <taxon>Craniata</taxon>
        <taxon>Vertebrata</taxon>
        <taxon>Euteleostomi</taxon>
        <taxon>Actinopterygii</taxon>
        <taxon>Neopterygii</taxon>
        <taxon>Teleostei</taxon>
        <taxon>Protacanthopterygii</taxon>
        <taxon>Salmoniformes</taxon>
        <taxon>Salmonidae</taxon>
        <taxon>Salmoninae</taxon>
        <taxon>Hucho</taxon>
    </lineage>
</organism>
<accession>A0A4W5JVD3</accession>
<evidence type="ECO:0000313" key="7">
    <source>
        <dbReference type="Ensembl" id="ENSHHUP00000002195.1"/>
    </source>
</evidence>
<dbReference type="Gene3D" id="2.60.40.60">
    <property type="entry name" value="Cadherins"/>
    <property type="match status" value="2"/>
</dbReference>
<dbReference type="Pfam" id="PF00028">
    <property type="entry name" value="Cadherin"/>
    <property type="match status" value="1"/>
</dbReference>
<keyword evidence="2" id="KW-0677">Repeat</keyword>
<comment type="subcellular location">
    <subcellularLocation>
        <location evidence="1">Membrane</location>
    </subcellularLocation>
</comment>
<dbReference type="GO" id="GO:0045296">
    <property type="term" value="F:cadherin binding"/>
    <property type="evidence" value="ECO:0007669"/>
    <property type="project" value="TreeGrafter"/>
</dbReference>
<keyword evidence="4" id="KW-0472">Membrane</keyword>
<dbReference type="Ensembl" id="ENSHHUT00000002269.1">
    <property type="protein sequence ID" value="ENSHHUP00000002195.1"/>
    <property type="gene ID" value="ENSHHUG00000001427.1"/>
</dbReference>
<dbReference type="SUPFAM" id="SSF49313">
    <property type="entry name" value="Cadherin-like"/>
    <property type="match status" value="1"/>
</dbReference>
<reference evidence="7" key="2">
    <citation type="submission" date="2025-08" db="UniProtKB">
        <authorList>
            <consortium name="Ensembl"/>
        </authorList>
    </citation>
    <scope>IDENTIFICATION</scope>
</reference>
<keyword evidence="8" id="KW-1185">Reference proteome</keyword>
<dbReference type="PANTHER" id="PTHR24027">
    <property type="entry name" value="CADHERIN-23"/>
    <property type="match status" value="1"/>
</dbReference>
<dbReference type="STRING" id="62062.ENSHHUP00000002195"/>
<evidence type="ECO:0000256" key="1">
    <source>
        <dbReference type="ARBA" id="ARBA00004370"/>
    </source>
</evidence>
<dbReference type="GO" id="GO:0008013">
    <property type="term" value="F:beta-catenin binding"/>
    <property type="evidence" value="ECO:0007669"/>
    <property type="project" value="TreeGrafter"/>
</dbReference>